<dbReference type="GO" id="GO:0003955">
    <property type="term" value="F:NAD(P)H dehydrogenase (quinone) activity"/>
    <property type="evidence" value="ECO:0007669"/>
    <property type="project" value="TreeGrafter"/>
</dbReference>
<feature type="binding site" evidence="9">
    <location>
        <begin position="167"/>
        <end position="174"/>
    </location>
    <ligand>
        <name>NAD(+)</name>
        <dbReference type="ChEBI" id="CHEBI:57540"/>
    </ligand>
</feature>
<keyword evidence="9" id="KW-0547">Nucleotide-binding</keyword>
<dbReference type="InterPro" id="IPR012999">
    <property type="entry name" value="Pyr_OxRdtase_I_AS"/>
</dbReference>
<feature type="binding site" evidence="9">
    <location>
        <position position="293"/>
    </location>
    <ligand>
        <name>FAD</name>
        <dbReference type="ChEBI" id="CHEBI:57692"/>
    </ligand>
</feature>
<organism evidence="14 15">
    <name type="scientific">Staphylococcus succinus</name>
    <dbReference type="NCBI Taxonomy" id="61015"/>
    <lineage>
        <taxon>Bacteria</taxon>
        <taxon>Bacillati</taxon>
        <taxon>Bacillota</taxon>
        <taxon>Bacilli</taxon>
        <taxon>Bacillales</taxon>
        <taxon>Staphylococcaceae</taxon>
        <taxon>Staphylococcus</taxon>
    </lineage>
</organism>
<evidence type="ECO:0000256" key="7">
    <source>
        <dbReference type="ARBA" id="ARBA00023284"/>
    </source>
</evidence>
<dbReference type="PIRSF" id="PIRSF000350">
    <property type="entry name" value="Mercury_reductase_MerA"/>
    <property type="match status" value="1"/>
</dbReference>
<evidence type="ECO:0000256" key="5">
    <source>
        <dbReference type="ARBA" id="ARBA00023002"/>
    </source>
</evidence>
<evidence type="ECO:0000256" key="2">
    <source>
        <dbReference type="ARBA" id="ARBA00022630"/>
    </source>
</evidence>
<dbReference type="RefSeq" id="WP_107544941.1">
    <property type="nucleotide sequence ID" value="NZ_JAMWVB010000003.1"/>
</dbReference>
<keyword evidence="9" id="KW-0520">NAD</keyword>
<comment type="similarity">
    <text evidence="1 11">Belongs to the class-I pyridine nucleotide-disulfide oxidoreductase family.</text>
</comment>
<keyword evidence="7 11" id="KW-0676">Redox-active center</keyword>
<feature type="domain" description="Pyridine nucleotide-disulphide oxidoreductase dimerisation" evidence="12">
    <location>
        <begin position="329"/>
        <end position="436"/>
    </location>
</feature>
<evidence type="ECO:0000313" key="14">
    <source>
        <dbReference type="EMBL" id="PTI76370.1"/>
    </source>
</evidence>
<dbReference type="InterPro" id="IPR016156">
    <property type="entry name" value="FAD/NAD-linked_Rdtase_dimer_sf"/>
</dbReference>
<name>A0A9Q6MV54_9STAP</name>
<evidence type="ECO:0000256" key="10">
    <source>
        <dbReference type="PIRSR" id="PIRSR000350-4"/>
    </source>
</evidence>
<keyword evidence="3 9" id="KW-0274">FAD</keyword>
<dbReference type="PRINTS" id="PR00368">
    <property type="entry name" value="FADPNR"/>
</dbReference>
<protein>
    <submittedName>
        <fullName evidence="14">Dihydrolipoamide dehydrogenase</fullName>
    </submittedName>
</protein>
<dbReference type="AlphaFoldDB" id="A0A9Q6MV54"/>
<evidence type="ECO:0000313" key="15">
    <source>
        <dbReference type="Proteomes" id="UP000241960"/>
    </source>
</evidence>
<dbReference type="NCBIfam" id="NF041853">
    <property type="entry name" value="hythiocyan_redase_MerA"/>
    <property type="match status" value="1"/>
</dbReference>
<dbReference type="PRINTS" id="PR00411">
    <property type="entry name" value="PNDRDTASEI"/>
</dbReference>
<dbReference type="Gene3D" id="3.30.390.30">
    <property type="match status" value="1"/>
</dbReference>
<keyword evidence="5 11" id="KW-0560">Oxidoreductase</keyword>
<dbReference type="GO" id="GO:0050660">
    <property type="term" value="F:flavin adenine dinucleotide binding"/>
    <property type="evidence" value="ECO:0007669"/>
    <property type="project" value="TreeGrafter"/>
</dbReference>
<dbReference type="Proteomes" id="UP000241960">
    <property type="component" value="Unassembled WGS sequence"/>
</dbReference>
<proteinExistence type="inferred from homology"/>
<evidence type="ECO:0000256" key="9">
    <source>
        <dbReference type="PIRSR" id="PIRSR000350-3"/>
    </source>
</evidence>
<feature type="binding site" evidence="9">
    <location>
        <position position="253"/>
    </location>
    <ligand>
        <name>NAD(+)</name>
        <dbReference type="ChEBI" id="CHEBI:57540"/>
    </ligand>
</feature>
<feature type="disulfide bond" description="Redox-active" evidence="10">
    <location>
        <begin position="43"/>
        <end position="48"/>
    </location>
</feature>
<dbReference type="Pfam" id="PF02852">
    <property type="entry name" value="Pyr_redox_dim"/>
    <property type="match status" value="1"/>
</dbReference>
<dbReference type="EMBL" id="PZFQ01000011">
    <property type="protein sequence ID" value="PTI76370.1"/>
    <property type="molecule type" value="Genomic_DNA"/>
</dbReference>
<evidence type="ECO:0000256" key="8">
    <source>
        <dbReference type="PIRSR" id="PIRSR000350-2"/>
    </source>
</evidence>
<feature type="active site" description="Proton acceptor" evidence="8">
    <location>
        <position position="427"/>
    </location>
</feature>
<gene>
    <name evidence="14" type="ORF">BU058_04760</name>
</gene>
<evidence type="ECO:0000259" key="12">
    <source>
        <dbReference type="Pfam" id="PF02852"/>
    </source>
</evidence>
<dbReference type="SUPFAM" id="SSF55424">
    <property type="entry name" value="FAD/NAD-linked reductases, dimerisation (C-terminal) domain"/>
    <property type="match status" value="1"/>
</dbReference>
<dbReference type="InterPro" id="IPR036188">
    <property type="entry name" value="FAD/NAD-bd_sf"/>
</dbReference>
<dbReference type="SUPFAM" id="SSF51905">
    <property type="entry name" value="FAD/NAD(P)-binding domain"/>
    <property type="match status" value="1"/>
</dbReference>
<dbReference type="FunFam" id="3.30.390.30:FF:000001">
    <property type="entry name" value="Dihydrolipoyl dehydrogenase"/>
    <property type="match status" value="1"/>
</dbReference>
<feature type="binding site" evidence="9">
    <location>
        <position position="190"/>
    </location>
    <ligand>
        <name>NAD(+)</name>
        <dbReference type="ChEBI" id="CHEBI:57540"/>
    </ligand>
</feature>
<evidence type="ECO:0000256" key="4">
    <source>
        <dbReference type="ARBA" id="ARBA00022857"/>
    </source>
</evidence>
<evidence type="ECO:0000256" key="11">
    <source>
        <dbReference type="RuleBase" id="RU003691"/>
    </source>
</evidence>
<accession>A0A9Q6MV54</accession>
<keyword evidence="4" id="KW-0521">NADP</keyword>
<evidence type="ECO:0000256" key="3">
    <source>
        <dbReference type="ARBA" id="ARBA00022827"/>
    </source>
</evidence>
<reference evidence="14 15" key="1">
    <citation type="journal article" date="2016" name="Front. Microbiol.">
        <title>Comprehensive Phylogenetic Analysis of Bovine Non-aureus Staphylococci Species Based on Whole-Genome Sequencing.</title>
        <authorList>
            <person name="Naushad S."/>
            <person name="Barkema H.W."/>
            <person name="Luby C."/>
            <person name="Condas L.A."/>
            <person name="Nobrega D.B."/>
            <person name="Carson D.A."/>
            <person name="De Buck J."/>
        </authorList>
    </citation>
    <scope>NUCLEOTIDE SEQUENCE [LARGE SCALE GENOMIC DNA]</scope>
    <source>
        <strain evidence="14 15">SNUC 1231</strain>
    </source>
</reference>
<keyword evidence="2 11" id="KW-0285">Flavoprotein</keyword>
<evidence type="ECO:0000256" key="1">
    <source>
        <dbReference type="ARBA" id="ARBA00007532"/>
    </source>
</evidence>
<dbReference type="Pfam" id="PF07992">
    <property type="entry name" value="Pyr_redox_2"/>
    <property type="match status" value="1"/>
</dbReference>
<feature type="binding site" evidence="9">
    <location>
        <position position="52"/>
    </location>
    <ligand>
        <name>FAD</name>
        <dbReference type="ChEBI" id="CHEBI:57692"/>
    </ligand>
</feature>
<dbReference type="PANTHER" id="PTHR43014:SF4">
    <property type="entry name" value="PYRIDINE NUCLEOTIDE-DISULFIDE OXIDOREDUCTASE RCLA-RELATED"/>
    <property type="match status" value="1"/>
</dbReference>
<dbReference type="GO" id="GO:0016668">
    <property type="term" value="F:oxidoreductase activity, acting on a sulfur group of donors, NAD(P) as acceptor"/>
    <property type="evidence" value="ECO:0007669"/>
    <property type="project" value="InterPro"/>
</dbReference>
<comment type="caution">
    <text evidence="14">The sequence shown here is derived from an EMBL/GenBank/DDBJ whole genome shotgun (WGS) entry which is preliminary data.</text>
</comment>
<dbReference type="InterPro" id="IPR001100">
    <property type="entry name" value="Pyr_nuc-diS_OxRdtase"/>
</dbReference>
<dbReference type="InterPro" id="IPR004099">
    <property type="entry name" value="Pyr_nucl-diS_OxRdtase_dimer"/>
</dbReference>
<dbReference type="Gene3D" id="3.50.50.60">
    <property type="entry name" value="FAD/NAD(P)-binding domain"/>
    <property type="match status" value="2"/>
</dbReference>
<feature type="domain" description="FAD/NAD(P)-binding" evidence="13">
    <location>
        <begin position="4"/>
        <end position="304"/>
    </location>
</feature>
<dbReference type="InterPro" id="IPR023753">
    <property type="entry name" value="FAD/NAD-binding_dom"/>
</dbReference>
<sequence length="440" mass="48535">MKKFDLIILGFGKGGKTLAKYASSQGQKVAVIEKSKAMYGGTCINIGCIPSKTLVHEGLVHGSFEEAFSRKKDVVTALNNKNYKNLADDKNIEVLDYTARFKSNNEIALFNERGESIETITAENIVINTGAESVIPKIEGVETSKNLYDSTGIMNLAKQPKHLVIVGGGYIALEFAAMFANFGTKVTVLERGEDIMPKEDKDIVEQVKSDLKNKGIDVVLDVNTERFEDGENSTIVHTTKGDYEAEAVLLATGRKPNVDLGLENTDIVLGQHGEISVNEYLLTDVPHVYAIGDVKGGMQFTYVSLDDFRIVKDQLFGDSQRSTENRGVIPYTVFIDPPLSRVGLTAVEAKAQGYNILENAIPVNTIPRHKINNDTRGLFKAVVDKDTEEVLGVSLYGQQSEEIINLIKLAIDQKISYKILKDSIYTHPTMIESFNDLFNL</sequence>
<evidence type="ECO:0000259" key="13">
    <source>
        <dbReference type="Pfam" id="PF07992"/>
    </source>
</evidence>
<keyword evidence="6" id="KW-1015">Disulfide bond</keyword>
<dbReference type="PROSITE" id="PS00076">
    <property type="entry name" value="PYRIDINE_REDOX_1"/>
    <property type="match status" value="1"/>
</dbReference>
<comment type="cofactor">
    <cofactor evidence="9">
        <name>FAD</name>
        <dbReference type="ChEBI" id="CHEBI:57692"/>
    </cofactor>
    <text evidence="9">Binds 1 FAD per subunit.</text>
</comment>
<dbReference type="PANTHER" id="PTHR43014">
    <property type="entry name" value="MERCURIC REDUCTASE"/>
    <property type="match status" value="1"/>
</dbReference>
<evidence type="ECO:0000256" key="6">
    <source>
        <dbReference type="ARBA" id="ARBA00023157"/>
    </source>
</evidence>
<dbReference type="FunFam" id="3.50.50.60:FF:000128">
    <property type="entry name" value="Pyridine nucleotide-disulfide oxidoreductase YkgC"/>
    <property type="match status" value="1"/>
</dbReference>